<feature type="transmembrane region" description="Helical" evidence="1">
    <location>
        <begin position="183"/>
        <end position="200"/>
    </location>
</feature>
<reference evidence="2 3" key="1">
    <citation type="submission" date="2019-03" db="EMBL/GenBank/DDBJ databases">
        <title>Genomic Encyclopedia of Type Strains, Phase IV (KMG-IV): sequencing the most valuable type-strain genomes for metagenomic binning, comparative biology and taxonomic classification.</title>
        <authorList>
            <person name="Goeker M."/>
        </authorList>
    </citation>
    <scope>NUCLEOTIDE SEQUENCE [LARGE SCALE GENOMIC DNA]</scope>
    <source>
        <strain evidence="2 3">DSM 25964</strain>
    </source>
</reference>
<comment type="caution">
    <text evidence="2">The sequence shown here is derived from an EMBL/GenBank/DDBJ whole genome shotgun (WGS) entry which is preliminary data.</text>
</comment>
<keyword evidence="1" id="KW-0472">Membrane</keyword>
<proteinExistence type="predicted"/>
<dbReference type="EMBL" id="SORI01000002">
    <property type="protein sequence ID" value="TDY63274.1"/>
    <property type="molecule type" value="Genomic_DNA"/>
</dbReference>
<keyword evidence="3" id="KW-1185">Reference proteome</keyword>
<sequence length="403" mass="44943">MKELYRRLGTLCLLFLAILMFFVPRDGVFVRLYSVDMGKEYRSQYSPTQGLFGAEAAGGRFIRSVTPFRTIAGFIDSQTDKRLLAVEGELWPGIFTGAAAAPGYPPTAWREAGETYRKSLYYHEDEEPFASLLSGMAERGETFAYLKHSFPDGPRFLAMTAEGPGTALDNGAPRGLVRPYRSLAPWPLLLGAVFYLFLPRRKFPPGAIVYPRWSAVILPDVLSFAMTGFFFGLPLVLGVHIFNQASFLDFLNGSAWFTLVFWAMGLIFASILYWTAKYASFALQISPDALFLTVLGKDRRIAFSDIASAGFVDYRPPKWLRTIMFIAGLANWRMMGQALLLSGRTDWGIEFFFRDGGSERFLCSNIPGAGRLFDALRLHKVPLSEELQRAAEGTGVPGPEEES</sequence>
<accession>A0A4R8MCZ8</accession>
<dbReference type="AlphaFoldDB" id="A0A4R8MCZ8"/>
<feature type="transmembrane region" description="Helical" evidence="1">
    <location>
        <begin position="221"/>
        <end position="242"/>
    </location>
</feature>
<protein>
    <submittedName>
        <fullName evidence="2">Uncharacterized protein</fullName>
    </submittedName>
</protein>
<keyword evidence="1" id="KW-0812">Transmembrane</keyword>
<name>A0A4R8MCZ8_9BACT</name>
<organism evidence="2 3">
    <name type="scientific">Aminivibrio pyruvatiphilus</name>
    <dbReference type="NCBI Taxonomy" id="1005740"/>
    <lineage>
        <taxon>Bacteria</taxon>
        <taxon>Thermotogati</taxon>
        <taxon>Synergistota</taxon>
        <taxon>Synergistia</taxon>
        <taxon>Synergistales</taxon>
        <taxon>Aminobacteriaceae</taxon>
        <taxon>Aminivibrio</taxon>
    </lineage>
</organism>
<keyword evidence="1" id="KW-1133">Transmembrane helix</keyword>
<gene>
    <name evidence="2" type="ORF">C8D99_102255</name>
</gene>
<evidence type="ECO:0000256" key="1">
    <source>
        <dbReference type="SAM" id="Phobius"/>
    </source>
</evidence>
<evidence type="ECO:0000313" key="2">
    <source>
        <dbReference type="EMBL" id="TDY63274.1"/>
    </source>
</evidence>
<evidence type="ECO:0000313" key="3">
    <source>
        <dbReference type="Proteomes" id="UP000295066"/>
    </source>
</evidence>
<dbReference type="Proteomes" id="UP000295066">
    <property type="component" value="Unassembled WGS sequence"/>
</dbReference>
<feature type="transmembrane region" description="Helical" evidence="1">
    <location>
        <begin position="254"/>
        <end position="276"/>
    </location>
</feature>